<evidence type="ECO:0000259" key="5">
    <source>
        <dbReference type="PROSITE" id="PS50222"/>
    </source>
</evidence>
<feature type="compositionally biased region" description="Basic residues" evidence="3">
    <location>
        <begin position="813"/>
        <end position="822"/>
    </location>
</feature>
<feature type="region of interest" description="Disordered" evidence="3">
    <location>
        <begin position="716"/>
        <end position="746"/>
    </location>
</feature>
<keyword evidence="4" id="KW-0472">Membrane</keyword>
<keyword evidence="2" id="KW-0802">TPR repeat</keyword>
<gene>
    <name evidence="6" type="ORF">Ctob_002774</name>
</gene>
<dbReference type="OrthoDB" id="10658049at2759"/>
<dbReference type="InterPro" id="IPR011990">
    <property type="entry name" value="TPR-like_helical_dom_sf"/>
</dbReference>
<keyword evidence="1" id="KW-0106">Calcium</keyword>
<evidence type="ECO:0000313" key="7">
    <source>
        <dbReference type="Proteomes" id="UP000037460"/>
    </source>
</evidence>
<dbReference type="Proteomes" id="UP000037460">
    <property type="component" value="Unassembled WGS sequence"/>
</dbReference>
<feature type="region of interest" description="Disordered" evidence="3">
    <location>
        <begin position="130"/>
        <end position="177"/>
    </location>
</feature>
<dbReference type="PROSITE" id="PS00018">
    <property type="entry name" value="EF_HAND_1"/>
    <property type="match status" value="1"/>
</dbReference>
<feature type="transmembrane region" description="Helical" evidence="4">
    <location>
        <begin position="338"/>
        <end position="362"/>
    </location>
</feature>
<dbReference type="InterPro" id="IPR019734">
    <property type="entry name" value="TPR_rpt"/>
</dbReference>
<dbReference type="PROSITE" id="PS50222">
    <property type="entry name" value="EF_HAND_2"/>
    <property type="match status" value="1"/>
</dbReference>
<dbReference type="PROSITE" id="PS50005">
    <property type="entry name" value="TPR"/>
    <property type="match status" value="1"/>
</dbReference>
<dbReference type="EMBL" id="JWZX01003086">
    <property type="protein sequence ID" value="KOO24507.1"/>
    <property type="molecule type" value="Genomic_DNA"/>
</dbReference>
<feature type="region of interest" description="Disordered" evidence="3">
    <location>
        <begin position="611"/>
        <end position="656"/>
    </location>
</feature>
<dbReference type="AlphaFoldDB" id="A0A0M0JDU2"/>
<dbReference type="InterPro" id="IPR011992">
    <property type="entry name" value="EF-hand-dom_pair"/>
</dbReference>
<feature type="domain" description="EF-hand" evidence="5">
    <location>
        <begin position="582"/>
        <end position="617"/>
    </location>
</feature>
<evidence type="ECO:0000256" key="3">
    <source>
        <dbReference type="SAM" id="MobiDB-lite"/>
    </source>
</evidence>
<name>A0A0M0JDU2_9EUKA</name>
<dbReference type="Gene3D" id="1.10.238.10">
    <property type="entry name" value="EF-hand"/>
    <property type="match status" value="1"/>
</dbReference>
<reference evidence="7" key="1">
    <citation type="journal article" date="2015" name="PLoS Genet.">
        <title>Genome Sequence and Transcriptome Analyses of Chrysochromulina tobin: Metabolic Tools for Enhanced Algal Fitness in the Prominent Order Prymnesiales (Haptophyceae).</title>
        <authorList>
            <person name="Hovde B.T."/>
            <person name="Deodato C.R."/>
            <person name="Hunsperger H.M."/>
            <person name="Ryken S.A."/>
            <person name="Yost W."/>
            <person name="Jha R.K."/>
            <person name="Patterson J."/>
            <person name="Monnat R.J. Jr."/>
            <person name="Barlow S.B."/>
            <person name="Starkenburg S.R."/>
            <person name="Cattolico R.A."/>
        </authorList>
    </citation>
    <scope>NUCLEOTIDE SEQUENCE</scope>
    <source>
        <strain evidence="7">CCMP291</strain>
    </source>
</reference>
<dbReference type="SUPFAM" id="SSF47473">
    <property type="entry name" value="EF-hand"/>
    <property type="match status" value="1"/>
</dbReference>
<feature type="compositionally biased region" description="Low complexity" evidence="3">
    <location>
        <begin position="716"/>
        <end position="730"/>
    </location>
</feature>
<keyword evidence="7" id="KW-1185">Reference proteome</keyword>
<evidence type="ECO:0000313" key="6">
    <source>
        <dbReference type="EMBL" id="KOO24507.1"/>
    </source>
</evidence>
<feature type="compositionally biased region" description="Basic and acidic residues" evidence="3">
    <location>
        <begin position="611"/>
        <end position="636"/>
    </location>
</feature>
<feature type="transmembrane region" description="Helical" evidence="4">
    <location>
        <begin position="486"/>
        <end position="507"/>
    </location>
</feature>
<dbReference type="InterPro" id="IPR018247">
    <property type="entry name" value="EF_Hand_1_Ca_BS"/>
</dbReference>
<organism evidence="6 7">
    <name type="scientific">Chrysochromulina tobinii</name>
    <dbReference type="NCBI Taxonomy" id="1460289"/>
    <lineage>
        <taxon>Eukaryota</taxon>
        <taxon>Haptista</taxon>
        <taxon>Haptophyta</taxon>
        <taxon>Prymnesiophyceae</taxon>
        <taxon>Prymnesiales</taxon>
        <taxon>Chrysochromulinaceae</taxon>
        <taxon>Chrysochromulina</taxon>
    </lineage>
</organism>
<dbReference type="Gene3D" id="1.25.40.10">
    <property type="entry name" value="Tetratricopeptide repeat domain"/>
    <property type="match status" value="1"/>
</dbReference>
<evidence type="ECO:0000256" key="2">
    <source>
        <dbReference type="PROSITE-ProRule" id="PRU00339"/>
    </source>
</evidence>
<feature type="compositionally biased region" description="Low complexity" evidence="3">
    <location>
        <begin position="854"/>
        <end position="864"/>
    </location>
</feature>
<accession>A0A0M0JDU2</accession>
<evidence type="ECO:0000256" key="1">
    <source>
        <dbReference type="ARBA" id="ARBA00022837"/>
    </source>
</evidence>
<sequence length="894" mass="99538">MRPAVTHEPEWKVAMEEGRFAEAVDRFAEEAVELLNHVDRELDQKNETDKLYRSARTVCQNYYEESLERIALERLGRDTVGQNYYEESLALGIALEKLGRHSEAVKVYQLGLEVEPSVTAKLAKALTRAKKQAEGHMDGPAAPAPSTAATVDATGGVAPRSAAASSSTAGLDVVPQQSSRMNSLTTHEHHLQAQEMSRELQRIALAQDMKHHEEGLANAAELHKENIAQDREHHLEALRKSQLQHLESIRQERRLYQQARRVDHRLHFEGILADLREQDREADRDLWEQRTERFQMLMTASSLLISGGFVLVIEGQLPPTSGCLVELRSGSCLFEVAALHYFLLAWGFGCELCVIMGCLALTSRFAEFMDLRVQKQQLMNKNLRRIAVHMLGKPDDDRFCADGSLYDGAGMSGGDGLAPPLMEDWRDQELARRELRDEKYVGKFDRVLRQQYVIETCKAGSPGRHIWNFSDWFSQRCSGLAMFVETCFRAGMFGLLGSLFTFAFALLTRGDDEEPAGVQSRPAWLFFSATLGILIVLALVVPQLLGSSWMWRLRKDGLRGSLHAHCFGLLAPHEPIKFDMEDLATKAEALFDQIDTDRNGHLSSDELKKAVKQAQKDALEAHQNRELEDSLRRSPDTAENATAGLPRSKSVPNGFHGKCLDRTHGSAHVHVDGTYSVPRLHVAAPPEMTRGLSALGNKMGASVGLSALGNKMGASDSSLLVERSSSMSWGPPSPGTQRDQRENHQASTAVLETIVRQVEERTRKKQSLMEAATRKRPSQLNQRVADAPHQSAHDTSGHDATSCDTRGVSRIRGIWRKPKPRRASTVTAEGDLDHSGIPQGKPFSPPKPTNCSDHASGSGHGASSLKRLLSTSRNRYEWELKKWEWEEAIAESLF</sequence>
<feature type="transmembrane region" description="Helical" evidence="4">
    <location>
        <begin position="523"/>
        <end position="545"/>
    </location>
</feature>
<feature type="compositionally biased region" description="Low complexity" evidence="3">
    <location>
        <begin position="140"/>
        <end position="169"/>
    </location>
</feature>
<feature type="region of interest" description="Disordered" evidence="3">
    <location>
        <begin position="759"/>
        <end position="864"/>
    </location>
</feature>
<proteinExistence type="predicted"/>
<protein>
    <recommendedName>
        <fullName evidence="5">EF-hand domain-containing protein</fullName>
    </recommendedName>
</protein>
<dbReference type="GO" id="GO:0005509">
    <property type="term" value="F:calcium ion binding"/>
    <property type="evidence" value="ECO:0007669"/>
    <property type="project" value="InterPro"/>
</dbReference>
<evidence type="ECO:0000256" key="4">
    <source>
        <dbReference type="SAM" id="Phobius"/>
    </source>
</evidence>
<keyword evidence="4" id="KW-0812">Transmembrane</keyword>
<dbReference type="InterPro" id="IPR002048">
    <property type="entry name" value="EF_hand_dom"/>
</dbReference>
<comment type="caution">
    <text evidence="6">The sequence shown here is derived from an EMBL/GenBank/DDBJ whole genome shotgun (WGS) entry which is preliminary data.</text>
</comment>
<feature type="repeat" description="TPR" evidence="2">
    <location>
        <begin position="85"/>
        <end position="118"/>
    </location>
</feature>
<keyword evidence="4" id="KW-1133">Transmembrane helix</keyword>